<gene>
    <name evidence="3" type="ORF">GE300_01975</name>
</gene>
<comment type="caution">
    <text evidence="3">The sequence shown here is derived from an EMBL/GenBank/DDBJ whole genome shotgun (WGS) entry which is preliminary data.</text>
</comment>
<dbReference type="NCBIfam" id="NF005489">
    <property type="entry name" value="PRK07102.1"/>
    <property type="match status" value="1"/>
</dbReference>
<evidence type="ECO:0000313" key="3">
    <source>
        <dbReference type="EMBL" id="MSU88383.1"/>
    </source>
</evidence>
<reference evidence="3 4" key="1">
    <citation type="submission" date="2019-10" db="EMBL/GenBank/DDBJ databases">
        <title>Cognatihalovulum marinum gen. nov. sp. nov., a new member of the family Rhodobacteraceae isolated from deep seawater of the Northwest Indian Ocean.</title>
        <authorList>
            <person name="Ruan C."/>
            <person name="Wang J."/>
            <person name="Zheng X."/>
            <person name="Song L."/>
            <person name="Zhu Y."/>
            <person name="Huang Y."/>
            <person name="Lu Z."/>
            <person name="Du W."/>
            <person name="Huang L."/>
            <person name="Dai X."/>
        </authorList>
    </citation>
    <scope>NUCLEOTIDE SEQUENCE [LARGE SCALE GENOMIC DNA]</scope>
    <source>
        <strain evidence="3 4">2CG4</strain>
    </source>
</reference>
<organism evidence="3 4">
    <name type="scientific">Halovulum marinum</name>
    <dbReference type="NCBI Taxonomy" id="2662447"/>
    <lineage>
        <taxon>Bacteria</taxon>
        <taxon>Pseudomonadati</taxon>
        <taxon>Pseudomonadota</taxon>
        <taxon>Alphaproteobacteria</taxon>
        <taxon>Rhodobacterales</taxon>
        <taxon>Paracoccaceae</taxon>
        <taxon>Halovulum</taxon>
    </lineage>
</organism>
<dbReference type="Pfam" id="PF00106">
    <property type="entry name" value="adh_short"/>
    <property type="match status" value="1"/>
</dbReference>
<keyword evidence="4" id="KW-1185">Reference proteome</keyword>
<proteinExistence type="inferred from homology"/>
<evidence type="ECO:0000256" key="2">
    <source>
        <dbReference type="ARBA" id="ARBA00023002"/>
    </source>
</evidence>
<evidence type="ECO:0000313" key="4">
    <source>
        <dbReference type="Proteomes" id="UP000474957"/>
    </source>
</evidence>
<dbReference type="GO" id="GO:0016020">
    <property type="term" value="C:membrane"/>
    <property type="evidence" value="ECO:0007669"/>
    <property type="project" value="TreeGrafter"/>
</dbReference>
<dbReference type="SUPFAM" id="SSF51735">
    <property type="entry name" value="NAD(P)-binding Rossmann-fold domains"/>
    <property type="match status" value="1"/>
</dbReference>
<dbReference type="RefSeq" id="WP_154444393.1">
    <property type="nucleotide sequence ID" value="NZ_WIND01000001.1"/>
</dbReference>
<protein>
    <submittedName>
        <fullName evidence="3">SDR family oxidoreductase</fullName>
    </submittedName>
</protein>
<dbReference type="AlphaFoldDB" id="A0A6L5YVK6"/>
<accession>A0A6L5YVK6</accession>
<dbReference type="InterPro" id="IPR036291">
    <property type="entry name" value="NAD(P)-bd_dom_sf"/>
</dbReference>
<dbReference type="Proteomes" id="UP000474957">
    <property type="component" value="Unassembled WGS sequence"/>
</dbReference>
<sequence>MTETWIIVGASSAMARALARATAPRSATLLLCGRDTEDLQRDAADLRLRGAQAVEVLAYDTRDPGTEAALVARAAALEGPFNVAVFAGAMPPQTEVEADPSLLAGVVQDNFTATGTLLLRLAPLMEARGAGTVVGVASVAGDRGRLGNHVYGAAKAGFATLLSGLRNRLGRSGVHVVTVKPGFVDTAMTWGLDGMFLVAAPEAVAKDILAAVRRRRNVVYTPWFWAGIMAIIRSVPEPIFKKLQI</sequence>
<dbReference type="PRINTS" id="PR00081">
    <property type="entry name" value="GDHRDH"/>
</dbReference>
<name>A0A6L5YVK6_9RHOB</name>
<dbReference type="EMBL" id="WIND01000001">
    <property type="protein sequence ID" value="MSU88383.1"/>
    <property type="molecule type" value="Genomic_DNA"/>
</dbReference>
<dbReference type="InterPro" id="IPR002347">
    <property type="entry name" value="SDR_fam"/>
</dbReference>
<keyword evidence="2" id="KW-0560">Oxidoreductase</keyword>
<evidence type="ECO:0000256" key="1">
    <source>
        <dbReference type="ARBA" id="ARBA00006484"/>
    </source>
</evidence>
<dbReference type="GO" id="GO:0016491">
    <property type="term" value="F:oxidoreductase activity"/>
    <property type="evidence" value="ECO:0007669"/>
    <property type="project" value="UniProtKB-KW"/>
</dbReference>
<dbReference type="Gene3D" id="3.40.50.720">
    <property type="entry name" value="NAD(P)-binding Rossmann-like Domain"/>
    <property type="match status" value="1"/>
</dbReference>
<dbReference type="PANTHER" id="PTHR44196">
    <property type="entry name" value="DEHYDROGENASE/REDUCTASE SDR FAMILY MEMBER 7B"/>
    <property type="match status" value="1"/>
</dbReference>
<comment type="similarity">
    <text evidence="1">Belongs to the short-chain dehydrogenases/reductases (SDR) family.</text>
</comment>
<dbReference type="PANTHER" id="PTHR44196:SF1">
    <property type="entry name" value="DEHYDROGENASE_REDUCTASE SDR FAMILY MEMBER 7B"/>
    <property type="match status" value="1"/>
</dbReference>